<dbReference type="SUPFAM" id="SSF54928">
    <property type="entry name" value="RNA-binding domain, RBD"/>
    <property type="match status" value="1"/>
</dbReference>
<dbReference type="Pfam" id="PF00076">
    <property type="entry name" value="RRM_1"/>
    <property type="match status" value="2"/>
</dbReference>
<feature type="region of interest" description="Disordered" evidence="1">
    <location>
        <begin position="561"/>
        <end position="626"/>
    </location>
</feature>
<feature type="compositionally biased region" description="Pro residues" evidence="1">
    <location>
        <begin position="591"/>
        <end position="610"/>
    </location>
</feature>
<feature type="region of interest" description="Disordered" evidence="1">
    <location>
        <begin position="302"/>
        <end position="333"/>
    </location>
</feature>
<proteinExistence type="predicted"/>
<dbReference type="InterPro" id="IPR000504">
    <property type="entry name" value="RRM_dom"/>
</dbReference>
<dbReference type="PROSITE" id="PS50102">
    <property type="entry name" value="RRM"/>
    <property type="match status" value="2"/>
</dbReference>
<dbReference type="InterPro" id="IPR035979">
    <property type="entry name" value="RBD_domain_sf"/>
</dbReference>
<dbReference type="GO" id="GO:0003723">
    <property type="term" value="F:RNA binding"/>
    <property type="evidence" value="ECO:0007669"/>
    <property type="project" value="UniProtKB-UniRule"/>
</dbReference>
<dbReference type="Gene3D" id="3.30.70.330">
    <property type="match status" value="2"/>
</dbReference>
<feature type="compositionally biased region" description="Basic and acidic residues" evidence="1">
    <location>
        <begin position="522"/>
        <end position="532"/>
    </location>
</feature>
<dbReference type="EMBL" id="KB741277">
    <property type="protein sequence ID" value="ENN71180.1"/>
    <property type="molecule type" value="Genomic_DNA"/>
</dbReference>
<dbReference type="FunFam" id="3.30.70.330:FF:000143">
    <property type="entry name" value="msx2-interacting protein-like isoform X1"/>
    <property type="match status" value="1"/>
</dbReference>
<organism evidence="2">
    <name type="scientific">Dendroctonus ponderosae</name>
    <name type="common">Mountain pine beetle</name>
    <dbReference type="NCBI Taxonomy" id="77166"/>
    <lineage>
        <taxon>Eukaryota</taxon>
        <taxon>Metazoa</taxon>
        <taxon>Ecdysozoa</taxon>
        <taxon>Arthropoda</taxon>
        <taxon>Hexapoda</taxon>
        <taxon>Insecta</taxon>
        <taxon>Pterygota</taxon>
        <taxon>Neoptera</taxon>
        <taxon>Endopterygota</taxon>
        <taxon>Coleoptera</taxon>
        <taxon>Polyphaga</taxon>
        <taxon>Cucujiformia</taxon>
        <taxon>Curculionidae</taxon>
        <taxon>Scolytinae</taxon>
        <taxon>Dendroctonus</taxon>
    </lineage>
</organism>
<dbReference type="AlphaFoldDB" id="N6TPM2"/>
<feature type="region of interest" description="Disordered" evidence="1">
    <location>
        <begin position="447"/>
        <end position="536"/>
    </location>
</feature>
<sequence>MPKPQRVEPHSICDIDEVECRYESEIDEYNPKATRTLFIGNLEKDVTASDLRKHFDQFGEIIEIDIKKQGAVSSYAFCQYSDIVSVVKAIRKMDGEHLGNNRIKLGFGKSMPYNCVWIDGVVETVTEKYLMIQFEPFGAISKCIIDREKGQALVFYEHVSQAQMAVNKMRGFVLKNAKLQVDFASRECQECFFERLEKQGAVLERAGFEDRRDSSSRSFDSTAASRISRQVLPPIQVTLLFSCSRYDTPTRPRTSSYSSRSSVAAVASPGTPGNATPRAGRARVRYYDYEMDYNAAAALEGPNRHAASHRSYDEYSQGSGASHEDPYDPYDHPVAYLHDSPGHLDSLELTTFIPLGIALNAEQEQTNFKVTVNFTNNNNNKRKTRISDSRGSTSSTPGRSCHFTLSLWFSSSLIYFPPGNPDGSRNLQNRCETSRLSVLEVRRLSETTLRHHTRRPSVDNKYGHYPPHTVGCKRRRTGGSDGGVKTGTHAHYPENSDGSDQPGSRPGTPLCDENPEFPPGEPPKRTTRERGEGPMMLPLPKWAAQVRALVEFQRGTISVSGIKGQKEHANPLASPPPAATSPRISQHHAPRPPSPLLHVPPPASPPPRPPSMSSNSSDSDGVTGSPSLEERINSVIVLIVFTRNYCWFCFRSLDEKYEKWSGSRAFSATGNDPLALLDASLEKFRSRHKLLEIQDLKEVQPSEIVKSVMAKRSVFDEDLKRLESVGEKYEPKDFGLFCRLPAISTQPISLSSAVSNPNTTALVAVVASSLKLSTSVSTQLPKTPTMLSPRSSGKLILYSINLV</sequence>
<accession>N6TPM2</accession>
<dbReference type="PANTHER" id="PTHR23189">
    <property type="entry name" value="RNA RECOGNITION MOTIF-CONTAINING"/>
    <property type="match status" value="1"/>
</dbReference>
<dbReference type="SMART" id="SM00360">
    <property type="entry name" value="RRM"/>
    <property type="match status" value="2"/>
</dbReference>
<dbReference type="OrthoDB" id="6407164at2759"/>
<protein>
    <submittedName>
        <fullName evidence="2">Uncharacterized protein</fullName>
    </submittedName>
</protein>
<dbReference type="CDD" id="cd12350">
    <property type="entry name" value="RRM3_SHARP"/>
    <property type="match status" value="1"/>
</dbReference>
<evidence type="ECO:0000313" key="2">
    <source>
        <dbReference type="EMBL" id="ENN71180.1"/>
    </source>
</evidence>
<dbReference type="HOGENOM" id="CLU_350656_0_0_1"/>
<evidence type="ECO:0000256" key="1">
    <source>
        <dbReference type="SAM" id="MobiDB-lite"/>
    </source>
</evidence>
<feature type="region of interest" description="Disordered" evidence="1">
    <location>
        <begin position="377"/>
        <end position="397"/>
    </location>
</feature>
<feature type="region of interest" description="Disordered" evidence="1">
    <location>
        <begin position="249"/>
        <end position="279"/>
    </location>
</feature>
<reference evidence="2" key="1">
    <citation type="journal article" date="2013" name="Genome Biol.">
        <title>Draft genome of the mountain pine beetle, Dendroctonus ponderosae Hopkins, a major forest pest.</title>
        <authorList>
            <person name="Keeling C.I."/>
            <person name="Yuen M.M."/>
            <person name="Liao N.Y."/>
            <person name="Docking T.R."/>
            <person name="Chan S.K."/>
            <person name="Taylor G.A."/>
            <person name="Palmquist D.L."/>
            <person name="Jackman S.D."/>
            <person name="Nguyen A."/>
            <person name="Li M."/>
            <person name="Henderson H."/>
            <person name="Janes J.K."/>
            <person name="Zhao Y."/>
            <person name="Pandoh P."/>
            <person name="Moore R."/>
            <person name="Sperling F.A."/>
            <person name="Huber D.P."/>
            <person name="Birol I."/>
            <person name="Jones S.J."/>
            <person name="Bohlmann J."/>
        </authorList>
    </citation>
    <scope>NUCLEOTIDE SEQUENCE</scope>
</reference>
<gene>
    <name evidence="2" type="ORF">YQE_12110</name>
</gene>
<name>N6TPM2_DENPD</name>
<feature type="compositionally biased region" description="Basic and acidic residues" evidence="1">
    <location>
        <begin position="322"/>
        <end position="331"/>
    </location>
</feature>
<dbReference type="InterPro" id="IPR034174">
    <property type="entry name" value="SHARP_RRM3"/>
</dbReference>
<feature type="non-terminal residue" evidence="2">
    <location>
        <position position="1"/>
    </location>
</feature>
<feature type="compositionally biased region" description="Low complexity" evidence="1">
    <location>
        <begin position="249"/>
        <end position="269"/>
    </location>
</feature>
<dbReference type="InterPro" id="IPR012677">
    <property type="entry name" value="Nucleotide-bd_a/b_plait_sf"/>
</dbReference>